<evidence type="ECO:0000256" key="1">
    <source>
        <dbReference type="ARBA" id="ARBA00004922"/>
    </source>
</evidence>
<dbReference type="Pfam" id="PF13844">
    <property type="entry name" value="Glyco_transf_41"/>
    <property type="match status" value="2"/>
</dbReference>
<organism evidence="10 11">
    <name type="scientific">Enterobacter kobei</name>
    <dbReference type="NCBI Taxonomy" id="208224"/>
    <lineage>
        <taxon>Bacteria</taxon>
        <taxon>Pseudomonadati</taxon>
        <taxon>Pseudomonadota</taxon>
        <taxon>Gammaproteobacteria</taxon>
        <taxon>Enterobacterales</taxon>
        <taxon>Enterobacteriaceae</taxon>
        <taxon>Enterobacter</taxon>
        <taxon>Enterobacter cloacae complex</taxon>
    </lineage>
</organism>
<keyword evidence="4" id="KW-0328">Glycosyltransferase</keyword>
<proteinExistence type="inferred from homology"/>
<evidence type="ECO:0000256" key="2">
    <source>
        <dbReference type="ARBA" id="ARBA00005386"/>
    </source>
</evidence>
<keyword evidence="6" id="KW-0677">Repeat</keyword>
<evidence type="ECO:0000313" key="10">
    <source>
        <dbReference type="EMBL" id="BCU55189.1"/>
    </source>
</evidence>
<dbReference type="SMART" id="SM00028">
    <property type="entry name" value="TPR"/>
    <property type="match status" value="3"/>
</dbReference>
<evidence type="ECO:0000256" key="3">
    <source>
        <dbReference type="ARBA" id="ARBA00011970"/>
    </source>
</evidence>
<dbReference type="InterPro" id="IPR029489">
    <property type="entry name" value="OGT/SEC/SPY_C"/>
</dbReference>
<feature type="domain" description="O-GlcNAc transferase C-terminal" evidence="9">
    <location>
        <begin position="210"/>
        <end position="390"/>
    </location>
</feature>
<protein>
    <recommendedName>
        <fullName evidence="3">protein O-GlcNAc transferase</fullName>
        <ecNumber evidence="3">2.4.1.255</ecNumber>
    </recommendedName>
</protein>
<sequence>MKKKTASKFDKSIHPRTSLFNKKLEEISTFISSNPDKALTLASQLVKEDESNPHLWLLIAKVYHKLGKFLAAENSVNNALDITPNSNEAILTKVDILYASDRYEEASEVLSQASPLFDKKNLHTLLGYKASVFIKQKKYQLAIDIYQELIATQPTNWRHWNNLGMIYLDLGRFSEMDNAYRISSELSGEIKIPFYNRIVGAHYNPTSTAEKIIELCKEWQNASKFKKGLKVNGRVKKNKTLRIGMISDGFRTHPVGNMITLGLSYIAESDMEFYAYSTNFVNDHVTQRIKGFCSKWQVIENISDLRVSKIIRDDEIDILFDLCGYNSNSRMAVFQLKPAPIQVKWVGGLISSTCLETMDYLLSDKIETPQGVDALYTEKLIRLPDDYICYEPPFYLPALKDSPVKTKGYITFGCFNNASKINDTVLYYWSGILHKVQDSRLYIKSFNFDDKSLCENVLNRLEALGIARDRVRIEGSSTHEQLLSCYNDIDIALDPWPYSGGLTTCEAMAMGVPVVTYPGPTFAGRHSATHLVNAGMPELVAESWEQYISIAVGLANDDASLNIIRKHLREILLASPVCNGIKFGQHFSDAMRAIWQRYCENKQPEALTLNNDAPPYFHDDMLPVELHRPTSNKVSREFKEHNSEFHFLLKGRVTLVDYGARIARGTKLAFLNSLNAFSFIIMDINGDVNENELPVRKEAIHHIKLHAFSNGDAVSINFCLDPMLTSDLKPITRPNERQIVTSLQAQSSQLDDFFGSKRVDWFILDNRFDLLAVFSFGKNILNSCLILDIKISFNPTHEGQMSFDEIKCLLKSYGFVMHSLRNIEYRTVHIDSSESDSSHKEIKFADALFIPEQSHFEMMSEQQREKLAFILHVGYQITDTSYALLLMNSVERADEFMAVVKQKEMLSDQEVVKKETVSLIPDMPRMSIAERNLFEQYVKKAIAYYEFGSGGSTKLATRNSIDVYGVESDKRWVDTLKKEIGPKCKVEYVDIGPTREWGYPVSTQYKEKFPLYSQSILKFENAFDFILIDGRFRVACTLCAIQHTLEKQADIESVYIFIHDFWDRPDYHVVLEFLDVHEVAETAGVFRLKKDIDRVLLTAKILEYKFVAI</sequence>
<dbReference type="RefSeq" id="WP_088218897.1">
    <property type="nucleotide sequence ID" value="NZ_AP024590.1"/>
</dbReference>
<keyword evidence="5" id="KW-0808">Transferase</keyword>
<dbReference type="Proteomes" id="UP000682928">
    <property type="component" value="Chromosome"/>
</dbReference>
<feature type="repeat" description="TPR" evidence="8">
    <location>
        <begin position="53"/>
        <end position="86"/>
    </location>
</feature>
<dbReference type="Gene3D" id="1.25.40.10">
    <property type="entry name" value="Tetratricopeptide repeat domain"/>
    <property type="match status" value="1"/>
</dbReference>
<evidence type="ECO:0000256" key="6">
    <source>
        <dbReference type="ARBA" id="ARBA00022737"/>
    </source>
</evidence>
<dbReference type="PROSITE" id="PS50005">
    <property type="entry name" value="TPR"/>
    <property type="match status" value="1"/>
</dbReference>
<accession>A0AA86IPE9</accession>
<dbReference type="EMBL" id="AP024590">
    <property type="protein sequence ID" value="BCU55189.1"/>
    <property type="molecule type" value="Genomic_DNA"/>
</dbReference>
<dbReference type="Gene3D" id="3.40.50.2000">
    <property type="entry name" value="Glycogen Phosphorylase B"/>
    <property type="match status" value="1"/>
</dbReference>
<dbReference type="InterPro" id="IPR011990">
    <property type="entry name" value="TPR-like_helical_dom_sf"/>
</dbReference>
<dbReference type="InterPro" id="IPR019734">
    <property type="entry name" value="TPR_rpt"/>
</dbReference>
<evidence type="ECO:0000259" key="9">
    <source>
        <dbReference type="Pfam" id="PF13844"/>
    </source>
</evidence>
<feature type="domain" description="O-GlcNAc transferase C-terminal" evidence="9">
    <location>
        <begin position="410"/>
        <end position="581"/>
    </location>
</feature>
<gene>
    <name evidence="10" type="ORF">ENKO_17830</name>
</gene>
<dbReference type="SUPFAM" id="SSF48452">
    <property type="entry name" value="TPR-like"/>
    <property type="match status" value="1"/>
</dbReference>
<comment type="similarity">
    <text evidence="2">Belongs to the glycosyltransferase 41 family. O-GlcNAc transferase subfamily.</text>
</comment>
<dbReference type="Gene3D" id="3.40.50.11380">
    <property type="match status" value="1"/>
</dbReference>
<dbReference type="Pfam" id="PF13432">
    <property type="entry name" value="TPR_16"/>
    <property type="match status" value="1"/>
</dbReference>
<evidence type="ECO:0000256" key="8">
    <source>
        <dbReference type="PROSITE-ProRule" id="PRU00339"/>
    </source>
</evidence>
<evidence type="ECO:0000313" key="11">
    <source>
        <dbReference type="Proteomes" id="UP000682928"/>
    </source>
</evidence>
<dbReference type="Gene3D" id="3.40.50.150">
    <property type="entry name" value="Vaccinia Virus protein VP39"/>
    <property type="match status" value="1"/>
</dbReference>
<dbReference type="Pfam" id="PF13181">
    <property type="entry name" value="TPR_8"/>
    <property type="match status" value="1"/>
</dbReference>
<dbReference type="SUPFAM" id="SSF53756">
    <property type="entry name" value="UDP-Glycosyltransferase/glycogen phosphorylase"/>
    <property type="match status" value="1"/>
</dbReference>
<evidence type="ECO:0000256" key="5">
    <source>
        <dbReference type="ARBA" id="ARBA00022679"/>
    </source>
</evidence>
<dbReference type="InterPro" id="IPR051939">
    <property type="entry name" value="Glycosyltr_41/O-GlcNAc_trsf"/>
</dbReference>
<comment type="pathway">
    <text evidence="1">Protein modification; protein glycosylation.</text>
</comment>
<reference evidence="10" key="1">
    <citation type="submission" date="2021-04" db="EMBL/GenBank/DDBJ databases">
        <title>Difference and commonality of drug resistance evolution in various bacteria. and drug sensitivity profiles.</title>
        <authorList>
            <person name="Maeda T."/>
            <person name="Shibai A."/>
            <person name="Kawada K."/>
            <person name="Kotani H."/>
            <person name="Tarusawa Y."/>
            <person name="Tanabe K."/>
            <person name="Furusawa C."/>
        </authorList>
    </citation>
    <scope>NUCLEOTIDE SEQUENCE</scope>
    <source>
        <strain evidence="10">JCM 8580</strain>
    </source>
</reference>
<name>A0AA86IPE9_9ENTR</name>
<evidence type="ECO:0000256" key="4">
    <source>
        <dbReference type="ARBA" id="ARBA00022676"/>
    </source>
</evidence>
<dbReference type="InterPro" id="IPR029063">
    <property type="entry name" value="SAM-dependent_MTases_sf"/>
</dbReference>
<evidence type="ECO:0000256" key="7">
    <source>
        <dbReference type="ARBA" id="ARBA00022803"/>
    </source>
</evidence>
<dbReference type="PANTHER" id="PTHR44835:SF1">
    <property type="entry name" value="PROTEIN O-GLCNAC TRANSFERASE"/>
    <property type="match status" value="1"/>
</dbReference>
<keyword evidence="7 8" id="KW-0802">TPR repeat</keyword>
<dbReference type="AlphaFoldDB" id="A0AA86IPE9"/>
<dbReference type="PANTHER" id="PTHR44835">
    <property type="entry name" value="UDP-N-ACETYLGLUCOSAMINE--PEPTIDE N-ACETYLGLUCOSAMINYLTRANSFERASE SPINDLY-RELATED"/>
    <property type="match status" value="1"/>
</dbReference>
<dbReference type="EC" id="2.4.1.255" evidence="3"/>
<dbReference type="GO" id="GO:0097363">
    <property type="term" value="F:protein O-acetylglucosaminyltransferase activity"/>
    <property type="evidence" value="ECO:0007669"/>
    <property type="project" value="UniProtKB-EC"/>
</dbReference>